<dbReference type="Proteomes" id="UP000799429">
    <property type="component" value="Unassembled WGS sequence"/>
</dbReference>
<gene>
    <name evidence="2" type="ORF">M501DRAFT_737664</name>
</gene>
<feature type="compositionally biased region" description="Polar residues" evidence="1">
    <location>
        <begin position="106"/>
        <end position="116"/>
    </location>
</feature>
<dbReference type="EMBL" id="MU006094">
    <property type="protein sequence ID" value="KAF2839820.1"/>
    <property type="molecule type" value="Genomic_DNA"/>
</dbReference>
<reference evidence="2" key="1">
    <citation type="journal article" date="2020" name="Stud. Mycol.">
        <title>101 Dothideomycetes genomes: a test case for predicting lifestyles and emergence of pathogens.</title>
        <authorList>
            <person name="Haridas S."/>
            <person name="Albert R."/>
            <person name="Binder M."/>
            <person name="Bloem J."/>
            <person name="Labutti K."/>
            <person name="Salamov A."/>
            <person name="Andreopoulos B."/>
            <person name="Baker S."/>
            <person name="Barry K."/>
            <person name="Bills G."/>
            <person name="Bluhm B."/>
            <person name="Cannon C."/>
            <person name="Castanera R."/>
            <person name="Culley D."/>
            <person name="Daum C."/>
            <person name="Ezra D."/>
            <person name="Gonzalez J."/>
            <person name="Henrissat B."/>
            <person name="Kuo A."/>
            <person name="Liang C."/>
            <person name="Lipzen A."/>
            <person name="Lutzoni F."/>
            <person name="Magnuson J."/>
            <person name="Mondo S."/>
            <person name="Nolan M."/>
            <person name="Ohm R."/>
            <person name="Pangilinan J."/>
            <person name="Park H.-J."/>
            <person name="Ramirez L."/>
            <person name="Alfaro M."/>
            <person name="Sun H."/>
            <person name="Tritt A."/>
            <person name="Yoshinaga Y."/>
            <person name="Zwiers L.-H."/>
            <person name="Turgeon B."/>
            <person name="Goodwin S."/>
            <person name="Spatafora J."/>
            <person name="Crous P."/>
            <person name="Grigoriev I."/>
        </authorList>
    </citation>
    <scope>NUCLEOTIDE SEQUENCE</scope>
    <source>
        <strain evidence="2">CBS 101060</strain>
    </source>
</reference>
<accession>A0A9P4VRW5</accession>
<evidence type="ECO:0000313" key="2">
    <source>
        <dbReference type="EMBL" id="KAF2839820.1"/>
    </source>
</evidence>
<evidence type="ECO:0000313" key="3">
    <source>
        <dbReference type="Proteomes" id="UP000799429"/>
    </source>
</evidence>
<name>A0A9P4VRW5_9PEZI</name>
<proteinExistence type="predicted"/>
<feature type="region of interest" description="Disordered" evidence="1">
    <location>
        <begin position="23"/>
        <end position="152"/>
    </location>
</feature>
<protein>
    <submittedName>
        <fullName evidence="2">Uncharacterized protein</fullName>
    </submittedName>
</protein>
<evidence type="ECO:0000256" key="1">
    <source>
        <dbReference type="SAM" id="MobiDB-lite"/>
    </source>
</evidence>
<dbReference type="AlphaFoldDB" id="A0A9P4VRW5"/>
<feature type="compositionally biased region" description="Basic and acidic residues" evidence="1">
    <location>
        <begin position="48"/>
        <end position="78"/>
    </location>
</feature>
<sequence length="152" mass="16478">MKKAKQKMGSMADITNEEEAQFYDLTEDADVPQRSVGGSARRNAYELTSDKHDVIDLTEEYQERKSLSSYPEKREPRPYGHTTTRTGLTPPLQPMTLSARPKLITISRSRPSSGGTASVPATPGIRNQPTAGSGGICETSAGTGSDSLIEIY</sequence>
<keyword evidence="3" id="KW-1185">Reference proteome</keyword>
<organism evidence="2 3">
    <name type="scientific">Patellaria atrata CBS 101060</name>
    <dbReference type="NCBI Taxonomy" id="1346257"/>
    <lineage>
        <taxon>Eukaryota</taxon>
        <taxon>Fungi</taxon>
        <taxon>Dikarya</taxon>
        <taxon>Ascomycota</taxon>
        <taxon>Pezizomycotina</taxon>
        <taxon>Dothideomycetes</taxon>
        <taxon>Dothideomycetes incertae sedis</taxon>
        <taxon>Patellariales</taxon>
        <taxon>Patellariaceae</taxon>
        <taxon>Patellaria</taxon>
    </lineage>
</organism>
<comment type="caution">
    <text evidence="2">The sequence shown here is derived from an EMBL/GenBank/DDBJ whole genome shotgun (WGS) entry which is preliminary data.</text>
</comment>